<dbReference type="Proteomes" id="UP000193411">
    <property type="component" value="Unassembled WGS sequence"/>
</dbReference>
<proteinExistence type="predicted"/>
<name>A0A1Y2HG25_9FUNG</name>
<accession>A0A1Y2HG25</accession>
<keyword evidence="2" id="KW-1185">Reference proteome</keyword>
<sequence>MACGLCHAVMTDRLVQVQSACGIGRPFFFEFKTRRTQRKLRTYDEGTFATVQADHEVQVPRIRPCRVSLTQLFFNSRTPLRFAHACCRHRHGICVSYTCGDINMIKATVFDQSPCVGQGSRPRDVFPTHEEPVCHIQAAHAKPLLFGAIRWAREASGGAARTAPKHQIDGIRVDMDPGHSFGAWWQDCECMSLDLYSYCSQT</sequence>
<reference evidence="1 2" key="1">
    <citation type="submission" date="2016-07" db="EMBL/GenBank/DDBJ databases">
        <title>Pervasive Adenine N6-methylation of Active Genes in Fungi.</title>
        <authorList>
            <consortium name="DOE Joint Genome Institute"/>
            <person name="Mondo S.J."/>
            <person name="Dannebaum R.O."/>
            <person name="Kuo R.C."/>
            <person name="Labutti K."/>
            <person name="Haridas S."/>
            <person name="Kuo A."/>
            <person name="Salamov A."/>
            <person name="Ahrendt S.R."/>
            <person name="Lipzen A."/>
            <person name="Sullivan W."/>
            <person name="Andreopoulos W.B."/>
            <person name="Clum A."/>
            <person name="Lindquist E."/>
            <person name="Daum C."/>
            <person name="Ramamoorthy G.K."/>
            <person name="Gryganskyi A."/>
            <person name="Culley D."/>
            <person name="Magnuson J.K."/>
            <person name="James T.Y."/>
            <person name="O'Malley M.A."/>
            <person name="Stajich J.E."/>
            <person name="Spatafora J.W."/>
            <person name="Visel A."/>
            <person name="Grigoriev I.V."/>
        </authorList>
    </citation>
    <scope>NUCLEOTIDE SEQUENCE [LARGE SCALE GENOMIC DNA]</scope>
    <source>
        <strain evidence="1 2">PL171</strain>
    </source>
</reference>
<organism evidence="1 2">
    <name type="scientific">Catenaria anguillulae PL171</name>
    <dbReference type="NCBI Taxonomy" id="765915"/>
    <lineage>
        <taxon>Eukaryota</taxon>
        <taxon>Fungi</taxon>
        <taxon>Fungi incertae sedis</taxon>
        <taxon>Blastocladiomycota</taxon>
        <taxon>Blastocladiomycetes</taxon>
        <taxon>Blastocladiales</taxon>
        <taxon>Catenariaceae</taxon>
        <taxon>Catenaria</taxon>
    </lineage>
</organism>
<dbReference type="AlphaFoldDB" id="A0A1Y2HG25"/>
<gene>
    <name evidence="1" type="ORF">BCR44DRAFT_207372</name>
</gene>
<comment type="caution">
    <text evidence="1">The sequence shown here is derived from an EMBL/GenBank/DDBJ whole genome shotgun (WGS) entry which is preliminary data.</text>
</comment>
<dbReference type="EMBL" id="MCFL01000035">
    <property type="protein sequence ID" value="ORZ33548.1"/>
    <property type="molecule type" value="Genomic_DNA"/>
</dbReference>
<evidence type="ECO:0000313" key="1">
    <source>
        <dbReference type="EMBL" id="ORZ33548.1"/>
    </source>
</evidence>
<protein>
    <submittedName>
        <fullName evidence="1">Uncharacterized protein</fullName>
    </submittedName>
</protein>
<evidence type="ECO:0000313" key="2">
    <source>
        <dbReference type="Proteomes" id="UP000193411"/>
    </source>
</evidence>